<organism evidence="2 3">
    <name type="scientific">Stylosanthes scabra</name>
    <dbReference type="NCBI Taxonomy" id="79078"/>
    <lineage>
        <taxon>Eukaryota</taxon>
        <taxon>Viridiplantae</taxon>
        <taxon>Streptophyta</taxon>
        <taxon>Embryophyta</taxon>
        <taxon>Tracheophyta</taxon>
        <taxon>Spermatophyta</taxon>
        <taxon>Magnoliopsida</taxon>
        <taxon>eudicotyledons</taxon>
        <taxon>Gunneridae</taxon>
        <taxon>Pentapetalae</taxon>
        <taxon>rosids</taxon>
        <taxon>fabids</taxon>
        <taxon>Fabales</taxon>
        <taxon>Fabaceae</taxon>
        <taxon>Papilionoideae</taxon>
        <taxon>50 kb inversion clade</taxon>
        <taxon>dalbergioids sensu lato</taxon>
        <taxon>Dalbergieae</taxon>
        <taxon>Pterocarpus clade</taxon>
        <taxon>Stylosanthes</taxon>
    </lineage>
</organism>
<dbReference type="PROSITE" id="PS50994">
    <property type="entry name" value="INTEGRASE"/>
    <property type="match status" value="1"/>
</dbReference>
<evidence type="ECO:0000259" key="1">
    <source>
        <dbReference type="PROSITE" id="PS50994"/>
    </source>
</evidence>
<reference evidence="2 3" key="1">
    <citation type="journal article" date="2023" name="Plants (Basel)">
        <title>Bridging the Gap: Combining Genomics and Transcriptomics Approaches to Understand Stylosanthes scabra, an Orphan Legume from the Brazilian Caatinga.</title>
        <authorList>
            <person name="Ferreira-Neto J.R.C."/>
            <person name="da Silva M.D."/>
            <person name="Binneck E."/>
            <person name="de Melo N.F."/>
            <person name="da Silva R.H."/>
            <person name="de Melo A.L.T.M."/>
            <person name="Pandolfi V."/>
            <person name="Bustamante F.O."/>
            <person name="Brasileiro-Vidal A.C."/>
            <person name="Benko-Iseppon A.M."/>
        </authorList>
    </citation>
    <scope>NUCLEOTIDE SEQUENCE [LARGE SCALE GENOMIC DNA]</scope>
    <source>
        <tissue evidence="2">Leaves</tissue>
    </source>
</reference>
<dbReference type="InterPro" id="IPR050951">
    <property type="entry name" value="Retrovirus_Pol_polyprotein"/>
</dbReference>
<dbReference type="InterPro" id="IPR001584">
    <property type="entry name" value="Integrase_cat-core"/>
</dbReference>
<accession>A0ABU6VSE5</accession>
<dbReference type="Proteomes" id="UP001341840">
    <property type="component" value="Unassembled WGS sequence"/>
</dbReference>
<comment type="caution">
    <text evidence="2">The sequence shown here is derived from an EMBL/GenBank/DDBJ whole genome shotgun (WGS) entry which is preliminary data.</text>
</comment>
<sequence>MQRDIRQHVLSCAICQRAKVETKMPDGLLQPLPISSQVWEDIAMNFIASLPAARGFSVILVVIDRLTKFAHFMPLKHDFSSKTVAEAFVQNVVKIHGFPKSIVSDRDKVFVSTFWQQLFRLQGTNLAMSSAYHPQSGGQGEVLNRTLEMYLRCFYFEYPRKWLEMLPWAQYWYNTSFHSSIKMAPFKALFGRDPPSLIRYELSGDDEPSLQEILLEHDRLLDALKQNLHRAQHFMK</sequence>
<evidence type="ECO:0000313" key="3">
    <source>
        <dbReference type="Proteomes" id="UP001341840"/>
    </source>
</evidence>
<dbReference type="SUPFAM" id="SSF53098">
    <property type="entry name" value="Ribonuclease H-like"/>
    <property type="match status" value="1"/>
</dbReference>
<dbReference type="InterPro" id="IPR036397">
    <property type="entry name" value="RNaseH_sf"/>
</dbReference>
<evidence type="ECO:0000313" key="2">
    <source>
        <dbReference type="EMBL" id="MED6176079.1"/>
    </source>
</evidence>
<dbReference type="EMBL" id="JASCZI010152405">
    <property type="protein sequence ID" value="MED6176079.1"/>
    <property type="molecule type" value="Genomic_DNA"/>
</dbReference>
<name>A0ABU6VSE5_9FABA</name>
<dbReference type="Gene3D" id="3.30.420.10">
    <property type="entry name" value="Ribonuclease H-like superfamily/Ribonuclease H"/>
    <property type="match status" value="1"/>
</dbReference>
<dbReference type="InterPro" id="IPR012337">
    <property type="entry name" value="RNaseH-like_sf"/>
</dbReference>
<gene>
    <name evidence="2" type="ORF">PIB30_116938</name>
</gene>
<proteinExistence type="predicted"/>
<protein>
    <recommendedName>
        <fullName evidence="1">Integrase catalytic domain-containing protein</fullName>
    </recommendedName>
</protein>
<dbReference type="PANTHER" id="PTHR37984">
    <property type="entry name" value="PROTEIN CBG26694"/>
    <property type="match status" value="1"/>
</dbReference>
<feature type="domain" description="Integrase catalytic" evidence="1">
    <location>
        <begin position="29"/>
        <end position="193"/>
    </location>
</feature>
<keyword evidence="3" id="KW-1185">Reference proteome</keyword>
<dbReference type="PANTHER" id="PTHR37984:SF5">
    <property type="entry name" value="PROTEIN NYNRIN-LIKE"/>
    <property type="match status" value="1"/>
</dbReference>